<dbReference type="Proteomes" id="UP000324800">
    <property type="component" value="Unassembled WGS sequence"/>
</dbReference>
<protein>
    <submittedName>
        <fullName evidence="1">Uncharacterized protein</fullName>
    </submittedName>
</protein>
<reference evidence="1 2" key="1">
    <citation type="submission" date="2019-03" db="EMBL/GenBank/DDBJ databases">
        <title>Single cell metagenomics reveals metabolic interactions within the superorganism composed of flagellate Streblomastix strix and complex community of Bacteroidetes bacteria on its surface.</title>
        <authorList>
            <person name="Treitli S.C."/>
            <person name="Kolisko M."/>
            <person name="Husnik F."/>
            <person name="Keeling P."/>
            <person name="Hampl V."/>
        </authorList>
    </citation>
    <scope>NUCLEOTIDE SEQUENCE [LARGE SCALE GENOMIC DNA]</scope>
    <source>
        <strain evidence="1">ST1C</strain>
    </source>
</reference>
<name>A0A5J4WSI7_9EUKA</name>
<evidence type="ECO:0000313" key="2">
    <source>
        <dbReference type="Proteomes" id="UP000324800"/>
    </source>
</evidence>
<evidence type="ECO:0000313" key="1">
    <source>
        <dbReference type="EMBL" id="KAA6397880.1"/>
    </source>
</evidence>
<gene>
    <name evidence="1" type="ORF">EZS28_006593</name>
</gene>
<proteinExistence type="predicted"/>
<sequence>MYVQINDNVTIEQMKYELAQACFDGLKDLEIHNQSQPMNMEISLLCKFCGLYGISNEQISAVGLGNIRKFNKQTINIDKNYGQASSNSERKLNPWILTKTLRYHNQIDLQDGFILLEIQEKGANEEYEYEEQIIMDLTRLLVYFEGEIEDIYDKGI</sequence>
<organism evidence="1 2">
    <name type="scientific">Streblomastix strix</name>
    <dbReference type="NCBI Taxonomy" id="222440"/>
    <lineage>
        <taxon>Eukaryota</taxon>
        <taxon>Metamonada</taxon>
        <taxon>Preaxostyla</taxon>
        <taxon>Oxymonadida</taxon>
        <taxon>Streblomastigidae</taxon>
        <taxon>Streblomastix</taxon>
    </lineage>
</organism>
<comment type="caution">
    <text evidence="1">The sequence shown here is derived from an EMBL/GenBank/DDBJ whole genome shotgun (WGS) entry which is preliminary data.</text>
</comment>
<accession>A0A5J4WSI7</accession>
<dbReference type="EMBL" id="SNRW01001082">
    <property type="protein sequence ID" value="KAA6397880.1"/>
    <property type="molecule type" value="Genomic_DNA"/>
</dbReference>
<dbReference type="AlphaFoldDB" id="A0A5J4WSI7"/>